<dbReference type="AlphaFoldDB" id="E8X012"/>
<name>E8X012_GRATM</name>
<keyword evidence="4" id="KW-1185">Reference proteome</keyword>
<keyword evidence="3" id="KW-0808">Transferase</keyword>
<evidence type="ECO:0000256" key="1">
    <source>
        <dbReference type="SAM" id="Phobius"/>
    </source>
</evidence>
<dbReference type="GO" id="GO:0016747">
    <property type="term" value="F:acyltransferase activity, transferring groups other than amino-acyl groups"/>
    <property type="evidence" value="ECO:0007669"/>
    <property type="project" value="InterPro"/>
</dbReference>
<feature type="transmembrane region" description="Helical" evidence="1">
    <location>
        <begin position="178"/>
        <end position="195"/>
    </location>
</feature>
<dbReference type="PANTHER" id="PTHR23028:SF53">
    <property type="entry name" value="ACYL_TRANSF_3 DOMAIN-CONTAINING PROTEIN"/>
    <property type="match status" value="1"/>
</dbReference>
<proteinExistence type="predicted"/>
<dbReference type="PANTHER" id="PTHR23028">
    <property type="entry name" value="ACETYLTRANSFERASE"/>
    <property type="match status" value="1"/>
</dbReference>
<feature type="transmembrane region" description="Helical" evidence="1">
    <location>
        <begin position="318"/>
        <end position="339"/>
    </location>
</feature>
<evidence type="ECO:0000313" key="4">
    <source>
        <dbReference type="Proteomes" id="UP000000343"/>
    </source>
</evidence>
<feature type="transmembrane region" description="Helical" evidence="1">
    <location>
        <begin position="88"/>
        <end position="113"/>
    </location>
</feature>
<feature type="transmembrane region" description="Helical" evidence="1">
    <location>
        <begin position="215"/>
        <end position="232"/>
    </location>
</feature>
<evidence type="ECO:0000313" key="3">
    <source>
        <dbReference type="EMBL" id="ADW68908.1"/>
    </source>
</evidence>
<reference evidence="4" key="1">
    <citation type="submission" date="2011-01" db="EMBL/GenBank/DDBJ databases">
        <title>Complete sequence of chromosome of Acidobacterium sp. MP5ACTX9.</title>
        <authorList>
            <consortium name="US DOE Joint Genome Institute"/>
            <person name="Lucas S."/>
            <person name="Copeland A."/>
            <person name="Lapidus A."/>
            <person name="Cheng J.-F."/>
            <person name="Goodwin L."/>
            <person name="Pitluck S."/>
            <person name="Teshima H."/>
            <person name="Detter J.C."/>
            <person name="Han C."/>
            <person name="Tapia R."/>
            <person name="Land M."/>
            <person name="Hauser L."/>
            <person name="Kyrpides N."/>
            <person name="Ivanova N."/>
            <person name="Ovchinnikova G."/>
            <person name="Pagani I."/>
            <person name="Rawat S.R."/>
            <person name="Mannisto M."/>
            <person name="Haggblom M.M."/>
            <person name="Woyke T."/>
        </authorList>
    </citation>
    <scope>NUCLEOTIDE SEQUENCE [LARGE SCALE GENOMIC DNA]</scope>
    <source>
        <strain evidence="4">MP5ACTX9</strain>
    </source>
</reference>
<organism evidence="4">
    <name type="scientific">Granulicella tundricola (strain ATCC BAA-1859 / DSM 23138 / MP5ACTX9)</name>
    <dbReference type="NCBI Taxonomy" id="1198114"/>
    <lineage>
        <taxon>Bacteria</taxon>
        <taxon>Pseudomonadati</taxon>
        <taxon>Acidobacteriota</taxon>
        <taxon>Terriglobia</taxon>
        <taxon>Terriglobales</taxon>
        <taxon>Acidobacteriaceae</taxon>
        <taxon>Granulicella</taxon>
    </lineage>
</organism>
<dbReference type="RefSeq" id="WP_013580227.1">
    <property type="nucleotide sequence ID" value="NC_015064.1"/>
</dbReference>
<feature type="transmembrane region" description="Helical" evidence="1">
    <location>
        <begin position="239"/>
        <end position="258"/>
    </location>
</feature>
<dbReference type="OrthoDB" id="9796461at2"/>
<sequence length="359" mass="40298">MNSIWNQRENNFDFLRLALAVLVIYSHSFPLGLSSDAQEPIFRWTNGQMTGGSIAVDLFFIMSGFLITASAERSGSVFSFLKKRVLRIYPAFVVASLLSAVVVVPMAAAHFAYNSPIARVGDFLLQTLRLVEFHYNSAFLTNPYPGAINGSTWSVSFEFWCYIGVALLLVSTLLRRRILLLAAFLTSVLVSVLFQLKGWIFGGKLLGLILGSPQLWARLLPLYLAGVVFYLFRDRIRLSHTLAIVSGLALVAACWTPIGWTALFPFAGTYLVFYLAFTPWLRLHRFGRFGDFSYGTYLYAFPITQLLMKHFAHPIAPWLLFVCATPLTLIAAATSWYGVERHFLQPARRKETIAHAIDS</sequence>
<gene>
    <name evidence="3" type="ordered locus">AciX9_1862</name>
</gene>
<keyword evidence="1" id="KW-0812">Transmembrane</keyword>
<keyword evidence="3" id="KW-0012">Acyltransferase</keyword>
<dbReference type="STRING" id="1198114.AciX9_1862"/>
<dbReference type="HOGENOM" id="CLU_005679_0_1_0"/>
<accession>E8X012</accession>
<dbReference type="InterPro" id="IPR050879">
    <property type="entry name" value="Acyltransferase_3"/>
</dbReference>
<keyword evidence="1" id="KW-1133">Transmembrane helix</keyword>
<dbReference type="InterPro" id="IPR002656">
    <property type="entry name" value="Acyl_transf_3_dom"/>
</dbReference>
<dbReference type="eggNOG" id="COG1835">
    <property type="taxonomic scope" value="Bacteria"/>
</dbReference>
<dbReference type="Pfam" id="PF01757">
    <property type="entry name" value="Acyl_transf_3"/>
    <property type="match status" value="1"/>
</dbReference>
<evidence type="ECO:0000259" key="2">
    <source>
        <dbReference type="Pfam" id="PF01757"/>
    </source>
</evidence>
<dbReference type="Proteomes" id="UP000000343">
    <property type="component" value="Chromosome"/>
</dbReference>
<feature type="domain" description="Acyltransferase 3" evidence="2">
    <location>
        <begin position="11"/>
        <end position="333"/>
    </location>
</feature>
<dbReference type="EMBL" id="CP002480">
    <property type="protein sequence ID" value="ADW68908.1"/>
    <property type="molecule type" value="Genomic_DNA"/>
</dbReference>
<dbReference type="PaxDb" id="1198114-AciX9_1862"/>
<dbReference type="GO" id="GO:0000271">
    <property type="term" value="P:polysaccharide biosynthetic process"/>
    <property type="evidence" value="ECO:0007669"/>
    <property type="project" value="TreeGrafter"/>
</dbReference>
<dbReference type="KEGG" id="acm:AciX9_1862"/>
<keyword evidence="1" id="KW-0472">Membrane</keyword>
<feature type="transmembrane region" description="Helical" evidence="1">
    <location>
        <begin position="12"/>
        <end position="29"/>
    </location>
</feature>
<dbReference type="GO" id="GO:0016020">
    <property type="term" value="C:membrane"/>
    <property type="evidence" value="ECO:0007669"/>
    <property type="project" value="TreeGrafter"/>
</dbReference>
<feature type="transmembrane region" description="Helical" evidence="1">
    <location>
        <begin position="49"/>
        <end position="67"/>
    </location>
</feature>
<protein>
    <submittedName>
        <fullName evidence="3">Acyltransferase 3</fullName>
    </submittedName>
</protein>
<feature type="transmembrane region" description="Helical" evidence="1">
    <location>
        <begin position="153"/>
        <end position="171"/>
    </location>
</feature>